<sequence>MRTYDRNRNAITVGSYVMVAANGATGVITAIHGTDQSAEQLRRAACVSIEGMEGLFYPLDLIRLGFN</sequence>
<dbReference type="Pfam" id="PF14001">
    <property type="entry name" value="YdfZ"/>
    <property type="match status" value="1"/>
</dbReference>
<evidence type="ECO:0000313" key="1">
    <source>
        <dbReference type="EMBL" id="PEH73122.1"/>
    </source>
</evidence>
<gene>
    <name evidence="1" type="ORF">CRM76_14865</name>
</gene>
<evidence type="ECO:0000313" key="2">
    <source>
        <dbReference type="Proteomes" id="UP000219788"/>
    </source>
</evidence>
<dbReference type="EMBL" id="PDDV01000013">
    <property type="protein sequence ID" value="PEH73122.1"/>
    <property type="molecule type" value="Genomic_DNA"/>
</dbReference>
<protein>
    <submittedName>
        <fullName evidence="1">Selenoprotein YdfZ</fullName>
    </submittedName>
</protein>
<dbReference type="GeneID" id="93123688"/>
<dbReference type="AlphaFoldDB" id="A0A2A7U3X5"/>
<dbReference type="InterPro" id="IPR017704">
    <property type="entry name" value="Se-bd_putative_YdfZ"/>
</dbReference>
<dbReference type="OrthoDB" id="6505358at2"/>
<reference evidence="2" key="1">
    <citation type="submission" date="2017-09" db="EMBL/GenBank/DDBJ databases">
        <title>FDA dAtabase for Regulatory Grade micrObial Sequences (FDA-ARGOS): Supporting development and validation of Infectious Disease Dx tests.</title>
        <authorList>
            <person name="Goldberg B."/>
            <person name="Campos J."/>
            <person name="Tallon L."/>
            <person name="Sadzewicz L."/>
            <person name="Ott S."/>
            <person name="Zhao X."/>
            <person name="Nagaraj S."/>
            <person name="Vavikolanu K."/>
            <person name="Aluvathingal J."/>
            <person name="Nadendla S."/>
            <person name="Geyer C."/>
            <person name="Sichtig H."/>
        </authorList>
    </citation>
    <scope>NUCLEOTIDE SEQUENCE [LARGE SCALE GENOMIC DNA]</scope>
    <source>
        <strain evidence="2">FDAARGOS_370</strain>
    </source>
</reference>
<proteinExistence type="predicted"/>
<name>A0A2A7U3X5_EDWTA</name>
<accession>A0A2A7U3X5</accession>
<dbReference type="Proteomes" id="UP000219788">
    <property type="component" value="Unassembled WGS sequence"/>
</dbReference>
<dbReference type="NCBIfam" id="TIGR03318">
    <property type="entry name" value="YdfZ_fam"/>
    <property type="match status" value="1"/>
</dbReference>
<comment type="caution">
    <text evidence="1">The sequence shown here is derived from an EMBL/GenBank/DDBJ whole genome shotgun (WGS) entry which is preliminary data.</text>
</comment>
<dbReference type="RefSeq" id="WP_035601186.1">
    <property type="nucleotide sequence ID" value="NZ_CP011359.2"/>
</dbReference>
<organism evidence="1 2">
    <name type="scientific">Edwardsiella tarda</name>
    <dbReference type="NCBI Taxonomy" id="636"/>
    <lineage>
        <taxon>Bacteria</taxon>
        <taxon>Pseudomonadati</taxon>
        <taxon>Pseudomonadota</taxon>
        <taxon>Gammaproteobacteria</taxon>
        <taxon>Enterobacterales</taxon>
        <taxon>Hafniaceae</taxon>
        <taxon>Edwardsiella</taxon>
    </lineage>
</organism>